<keyword evidence="7" id="KW-0732">Signal</keyword>
<dbReference type="InterPro" id="IPR008979">
    <property type="entry name" value="Galactose-bd-like_sf"/>
</dbReference>
<dbReference type="Pfam" id="PF00754">
    <property type="entry name" value="F5_F8_type_C"/>
    <property type="match status" value="1"/>
</dbReference>
<evidence type="ECO:0000256" key="7">
    <source>
        <dbReference type="SAM" id="SignalP"/>
    </source>
</evidence>
<dbReference type="KEGG" id="aplc:110977036"/>
<keyword evidence="4" id="KW-0130">Cell adhesion</keyword>
<dbReference type="GO" id="GO:0038023">
    <property type="term" value="F:signaling receptor activity"/>
    <property type="evidence" value="ECO:0007669"/>
    <property type="project" value="TreeGrafter"/>
</dbReference>
<dbReference type="Gene3D" id="2.60.120.260">
    <property type="entry name" value="Galactose-binding domain-like"/>
    <property type="match status" value="1"/>
</dbReference>
<keyword evidence="5" id="KW-0472">Membrane</keyword>
<evidence type="ECO:0000256" key="6">
    <source>
        <dbReference type="ARBA" id="ARBA00023157"/>
    </source>
</evidence>
<name>A0A8B7Y011_ACAPL</name>
<dbReference type="InterPro" id="IPR050633">
    <property type="entry name" value="Neuropilin_MCO_CoagFactor"/>
</dbReference>
<dbReference type="OrthoDB" id="9973968at2759"/>
<organism evidence="9 10">
    <name type="scientific">Acanthaster planci</name>
    <name type="common">Crown-of-thorns starfish</name>
    <dbReference type="NCBI Taxonomy" id="133434"/>
    <lineage>
        <taxon>Eukaryota</taxon>
        <taxon>Metazoa</taxon>
        <taxon>Echinodermata</taxon>
        <taxon>Eleutherozoa</taxon>
        <taxon>Asterozoa</taxon>
        <taxon>Asteroidea</taxon>
        <taxon>Valvatacea</taxon>
        <taxon>Valvatida</taxon>
        <taxon>Acanthasteridae</taxon>
        <taxon>Acanthaster</taxon>
    </lineage>
</organism>
<evidence type="ECO:0000256" key="2">
    <source>
        <dbReference type="ARBA" id="ARBA00004613"/>
    </source>
</evidence>
<evidence type="ECO:0000313" key="9">
    <source>
        <dbReference type="Proteomes" id="UP000694845"/>
    </source>
</evidence>
<evidence type="ECO:0000256" key="3">
    <source>
        <dbReference type="ARBA" id="ARBA00022525"/>
    </source>
</evidence>
<dbReference type="PANTHER" id="PTHR46806:SF5">
    <property type="entry name" value="F5_8 TYPE C DOMAIN-CONTAINING PROTEIN"/>
    <property type="match status" value="1"/>
</dbReference>
<keyword evidence="9" id="KW-1185">Reference proteome</keyword>
<feature type="chain" id="PRO_5034319825" evidence="7">
    <location>
        <begin position="26"/>
        <end position="193"/>
    </location>
</feature>
<evidence type="ECO:0000256" key="4">
    <source>
        <dbReference type="ARBA" id="ARBA00022889"/>
    </source>
</evidence>
<dbReference type="InterPro" id="IPR000421">
    <property type="entry name" value="FA58C"/>
</dbReference>
<evidence type="ECO:0000259" key="8">
    <source>
        <dbReference type="PROSITE" id="PS50022"/>
    </source>
</evidence>
<dbReference type="PROSITE" id="PS50022">
    <property type="entry name" value="FA58C_3"/>
    <property type="match status" value="1"/>
</dbReference>
<dbReference type="AlphaFoldDB" id="A0A8B7Y011"/>
<evidence type="ECO:0000313" key="10">
    <source>
        <dbReference type="RefSeq" id="XP_022086494.1"/>
    </source>
</evidence>
<dbReference type="GO" id="GO:0005886">
    <property type="term" value="C:plasma membrane"/>
    <property type="evidence" value="ECO:0007669"/>
    <property type="project" value="TreeGrafter"/>
</dbReference>
<evidence type="ECO:0000256" key="1">
    <source>
        <dbReference type="ARBA" id="ARBA00004184"/>
    </source>
</evidence>
<protein>
    <submittedName>
        <fullName evidence="10">EGF-like repeat and discoidin I-like domain-containing protein 3</fullName>
    </submittedName>
</protein>
<evidence type="ECO:0000256" key="5">
    <source>
        <dbReference type="ARBA" id="ARBA00023136"/>
    </source>
</evidence>
<feature type="signal peptide" evidence="7">
    <location>
        <begin position="1"/>
        <end position="25"/>
    </location>
</feature>
<dbReference type="GO" id="GO:0007155">
    <property type="term" value="P:cell adhesion"/>
    <property type="evidence" value="ECO:0007669"/>
    <property type="project" value="UniProtKB-KW"/>
</dbReference>
<proteinExistence type="predicted"/>
<dbReference type="CDD" id="cd00057">
    <property type="entry name" value="FA58C"/>
    <property type="match status" value="1"/>
</dbReference>
<accession>A0A8B7Y011</accession>
<dbReference type="GO" id="GO:0012505">
    <property type="term" value="C:endomembrane system"/>
    <property type="evidence" value="ECO:0007669"/>
    <property type="project" value="UniProtKB-SubCell"/>
</dbReference>
<comment type="subcellular location">
    <subcellularLocation>
        <location evidence="1">Endomembrane system</location>
        <topology evidence="1">Peripheral membrane protein</topology>
    </subcellularLocation>
    <subcellularLocation>
        <location evidence="2">Secreted</location>
    </subcellularLocation>
</comment>
<dbReference type="OMA" id="EPRMARF"/>
<dbReference type="RefSeq" id="XP_022086494.1">
    <property type="nucleotide sequence ID" value="XM_022230802.1"/>
</dbReference>
<dbReference type="GeneID" id="110977036"/>
<keyword evidence="3" id="KW-0964">Secreted</keyword>
<dbReference type="SMART" id="SM00231">
    <property type="entry name" value="FA58C"/>
    <property type="match status" value="1"/>
</dbReference>
<dbReference type="PANTHER" id="PTHR46806">
    <property type="entry name" value="F5/8 TYPE C DOMAIN-CONTAINING PROTEIN"/>
    <property type="match status" value="1"/>
</dbReference>
<gene>
    <name evidence="10" type="primary">LOC110977036</name>
</gene>
<reference evidence="10" key="1">
    <citation type="submission" date="2025-08" db="UniProtKB">
        <authorList>
            <consortium name="RefSeq"/>
        </authorList>
    </citation>
    <scope>IDENTIFICATION</scope>
</reference>
<dbReference type="SUPFAM" id="SSF49785">
    <property type="entry name" value="Galactose-binding domain-like"/>
    <property type="match status" value="1"/>
</dbReference>
<dbReference type="GO" id="GO:0005576">
    <property type="term" value="C:extracellular region"/>
    <property type="evidence" value="ECO:0007669"/>
    <property type="project" value="UniProtKB-SubCell"/>
</dbReference>
<dbReference type="Proteomes" id="UP000694845">
    <property type="component" value="Unplaced"/>
</dbReference>
<feature type="domain" description="F5/8 type C" evidence="8">
    <location>
        <begin position="38"/>
        <end position="185"/>
    </location>
</feature>
<keyword evidence="6" id="KW-1015">Disulfide bond</keyword>
<sequence length="193" mass="21645">MMLPVLTARVGPFLLLFVGFSGCASRSLSPEFTDLSKIYGDVCGHALGSEISDENFRASGYLSGYEPRMARFNAGLGGWVAEVSDIDQWIQVRLPWTIYVTGVLTQGSADNEYYVTEYKVKYKPEGEHWSCILDMHSQPKIFDGNIDNSTPKINDFRPAVLADYIRILPVKWQGVIAMRLEIFGGGCEECWQK</sequence>